<feature type="compositionally biased region" description="Basic and acidic residues" evidence="1">
    <location>
        <begin position="87"/>
        <end position="99"/>
    </location>
</feature>
<sequence>MPVTRHAVRTALKRLVTRFSFSVGISQTGDLTINAASTFLEDVALIRHHHAVEELQNTDPDLEALVGLIERSDFQDDAGYSRRVKRARTEREEKARNELEACPESLSSNTLSNPAPPPKKPKIGKRKPEQETAGANENAEGLPEEKTTTIPVPKEWSLHSSREREPGEIPAPIYDFRSVPKGLPREERNRLRGKIRRRGRTEAKLGVEIATANKGFQDVSVDSRIASTGWMGRNAKADARKEIRELIQQDGKIEGLQIVPYSGQRTLVRDGNHRVFLIRSEITTWMLDVLLPRVMDAAERFMKEVVWPPEEEFQENLRGFHFSCIAGYDRNNKSTSPSAHSFFEAGEPLEILTGYGCEFLRSGFPDIAGRYERCADEMERLYGIRPPYGGLFWNFCLNGVRSNGVEVPRVFCDPHVDFKNLALAVCMIFVYGHFNHREKCWIVIWEAGIALELPMGVFVLYPSSLFLHFNVDITNLKIVVTEDGARPTPVNSKPLDCLCGKPKDAHDKDWRDSKGRGSMVWFNQATMFQTTELGFETVQQAKDTRAKATCDVGQWMEKNIFPTATLD</sequence>
<keyword evidence="3" id="KW-1185">Reference proteome</keyword>
<accession>A0ABR2ZHY9</accession>
<organism evidence="2 3">
    <name type="scientific">Marasmius tenuissimus</name>
    <dbReference type="NCBI Taxonomy" id="585030"/>
    <lineage>
        <taxon>Eukaryota</taxon>
        <taxon>Fungi</taxon>
        <taxon>Dikarya</taxon>
        <taxon>Basidiomycota</taxon>
        <taxon>Agaricomycotina</taxon>
        <taxon>Agaricomycetes</taxon>
        <taxon>Agaricomycetidae</taxon>
        <taxon>Agaricales</taxon>
        <taxon>Marasmiineae</taxon>
        <taxon>Marasmiaceae</taxon>
        <taxon>Marasmius</taxon>
    </lineage>
</organism>
<reference evidence="2 3" key="1">
    <citation type="submission" date="2024-05" db="EMBL/GenBank/DDBJ databases">
        <title>A draft genome resource for the thread blight pathogen Marasmius tenuissimus strain MS-2.</title>
        <authorList>
            <person name="Yulfo-Soto G.E."/>
            <person name="Baruah I.K."/>
            <person name="Amoako-Attah I."/>
            <person name="Bukari Y."/>
            <person name="Meinhardt L.W."/>
            <person name="Bailey B.A."/>
            <person name="Cohen S.P."/>
        </authorList>
    </citation>
    <scope>NUCLEOTIDE SEQUENCE [LARGE SCALE GENOMIC DNA]</scope>
    <source>
        <strain evidence="2 3">MS-2</strain>
    </source>
</reference>
<comment type="caution">
    <text evidence="2">The sequence shown here is derived from an EMBL/GenBank/DDBJ whole genome shotgun (WGS) entry which is preliminary data.</text>
</comment>
<name>A0ABR2ZHY9_9AGAR</name>
<dbReference type="Proteomes" id="UP001437256">
    <property type="component" value="Unassembled WGS sequence"/>
</dbReference>
<feature type="region of interest" description="Disordered" evidence="1">
    <location>
        <begin position="80"/>
        <end position="176"/>
    </location>
</feature>
<evidence type="ECO:0000313" key="3">
    <source>
        <dbReference type="Proteomes" id="UP001437256"/>
    </source>
</evidence>
<feature type="compositionally biased region" description="Basic and acidic residues" evidence="1">
    <location>
        <begin position="156"/>
        <end position="167"/>
    </location>
</feature>
<protein>
    <submittedName>
        <fullName evidence="2">Uncharacterized protein</fullName>
    </submittedName>
</protein>
<gene>
    <name evidence="2" type="ORF">AAF712_012384</name>
</gene>
<evidence type="ECO:0000256" key="1">
    <source>
        <dbReference type="SAM" id="MobiDB-lite"/>
    </source>
</evidence>
<proteinExistence type="predicted"/>
<evidence type="ECO:0000313" key="2">
    <source>
        <dbReference type="EMBL" id="KAL0060845.1"/>
    </source>
</evidence>
<dbReference type="EMBL" id="JBBXMP010000159">
    <property type="protein sequence ID" value="KAL0060845.1"/>
    <property type="molecule type" value="Genomic_DNA"/>
</dbReference>